<dbReference type="OrthoDB" id="9807209at2"/>
<comment type="caution">
    <text evidence="1">The sequence shown here is derived from an EMBL/GenBank/DDBJ whole genome shotgun (WGS) entry which is preliminary data.</text>
</comment>
<dbReference type="CDD" id="cd03801">
    <property type="entry name" value="GT4_PimA-like"/>
    <property type="match status" value="1"/>
</dbReference>
<protein>
    <submittedName>
        <fullName evidence="1">Glycosyl transferase family 1</fullName>
    </submittedName>
</protein>
<dbReference type="SUPFAM" id="SSF53756">
    <property type="entry name" value="UDP-Glycosyltransferase/glycogen phosphorylase"/>
    <property type="match status" value="1"/>
</dbReference>
<name>A0A1E3LSW9_9SPHN</name>
<sequence length="401" mass="43168">MGDLLFLAHRVPWPPDRGDKIRAFHILKHLAAKRRVHVAAFADDRADLTGDSGLTLSETHILWRGKSRAVAGVQALVSRRPLSLTAFEQREMRETVAGILARHPIDTIYVFSGQMAQYLPDRTEASVVMDFVDMDSAKFETYGATTRGFAGWMMRREAQLLLAHEASVAQTADASLFVSEAEAELFCDRTHAGRVHAVGNGIDTAVFDPHASFKPQKVTGPLIVFTGQMDYRPNSEGVRWFVEAILPQVRSAHPDVRFAIVGRNPDADVRALAREPGVIVTGAVGDVRPWLAAASVVVVPLKLARGVQNKVLEAMAMARPVVASAAAATGIDHGGTISVAEDASATVEAIVTLLADAAAAQRLGDAARVRVIERHGWAAQLAALDAVLDEIRLPNGHEVAA</sequence>
<dbReference type="PANTHER" id="PTHR12526">
    <property type="entry name" value="GLYCOSYLTRANSFERASE"/>
    <property type="match status" value="1"/>
</dbReference>
<evidence type="ECO:0000313" key="2">
    <source>
        <dbReference type="Proteomes" id="UP000094487"/>
    </source>
</evidence>
<proteinExistence type="predicted"/>
<dbReference type="AlphaFoldDB" id="A0A1E3LSW9"/>
<dbReference type="NCBIfam" id="TIGR03087">
    <property type="entry name" value="stp1"/>
    <property type="match status" value="1"/>
</dbReference>
<dbReference type="GO" id="GO:0016757">
    <property type="term" value="F:glycosyltransferase activity"/>
    <property type="evidence" value="ECO:0007669"/>
    <property type="project" value="TreeGrafter"/>
</dbReference>
<dbReference type="Proteomes" id="UP000094487">
    <property type="component" value="Unassembled WGS sequence"/>
</dbReference>
<keyword evidence="1" id="KW-0808">Transferase</keyword>
<dbReference type="Gene3D" id="3.40.50.2000">
    <property type="entry name" value="Glycogen Phosphorylase B"/>
    <property type="match status" value="2"/>
</dbReference>
<gene>
    <name evidence="1" type="ORF">BFL28_03760</name>
</gene>
<dbReference type="EMBL" id="MDDS01000046">
    <property type="protein sequence ID" value="ODP36837.1"/>
    <property type="molecule type" value="Genomic_DNA"/>
</dbReference>
<reference evidence="1 2" key="1">
    <citation type="submission" date="2016-08" db="EMBL/GenBank/DDBJ databases">
        <title>Draft genome of the agarase producing Sphingomonas sp. MCT13.</title>
        <authorList>
            <person name="D'Andrea M.M."/>
            <person name="Rossolini G.M."/>
            <person name="Thaller M.C."/>
        </authorList>
    </citation>
    <scope>NUCLEOTIDE SEQUENCE [LARGE SCALE GENOMIC DNA]</scope>
    <source>
        <strain evidence="1 2">MCT13</strain>
    </source>
</reference>
<dbReference type="STRING" id="1888892.BFL28_03760"/>
<dbReference type="InterPro" id="IPR017521">
    <property type="entry name" value="Sugar_tfrase_PEP-CTERM_Stp1"/>
</dbReference>
<dbReference type="RefSeq" id="WP_069321330.1">
    <property type="nucleotide sequence ID" value="NZ_MDDS01000046.1"/>
</dbReference>
<organism evidence="1 2">
    <name type="scientific">Sphingomonas turrisvirgatae</name>
    <dbReference type="NCBI Taxonomy" id="1888892"/>
    <lineage>
        <taxon>Bacteria</taxon>
        <taxon>Pseudomonadati</taxon>
        <taxon>Pseudomonadota</taxon>
        <taxon>Alphaproteobacteria</taxon>
        <taxon>Sphingomonadales</taxon>
        <taxon>Sphingomonadaceae</taxon>
        <taxon>Sphingomonas</taxon>
    </lineage>
</organism>
<evidence type="ECO:0000313" key="1">
    <source>
        <dbReference type="EMBL" id="ODP36837.1"/>
    </source>
</evidence>
<keyword evidence="2" id="KW-1185">Reference proteome</keyword>
<dbReference type="Pfam" id="PF13692">
    <property type="entry name" value="Glyco_trans_1_4"/>
    <property type="match status" value="1"/>
</dbReference>
<dbReference type="PANTHER" id="PTHR12526:SF600">
    <property type="entry name" value="GLYCOSYL TRANSFERASE GROUP 1"/>
    <property type="match status" value="1"/>
</dbReference>
<accession>A0A1E3LSW9</accession>